<comment type="caution">
    <text evidence="3">The sequence shown here is derived from an EMBL/GenBank/DDBJ whole genome shotgun (WGS) entry which is preliminary data.</text>
</comment>
<evidence type="ECO:0000313" key="3">
    <source>
        <dbReference type="EMBL" id="KPA76029.1"/>
    </source>
</evidence>
<dbReference type="EMBL" id="LGTL01000022">
    <property type="protein sequence ID" value="KPA76029.1"/>
    <property type="molecule type" value="Genomic_DNA"/>
</dbReference>
<feature type="transmembrane region" description="Helical" evidence="2">
    <location>
        <begin position="262"/>
        <end position="284"/>
    </location>
</feature>
<feature type="region of interest" description="Disordered" evidence="1">
    <location>
        <begin position="1376"/>
        <end position="1408"/>
    </location>
</feature>
<reference evidence="3 4" key="1">
    <citation type="submission" date="2015-07" db="EMBL/GenBank/DDBJ databases">
        <title>High-quality genome of monoxenous trypanosomatid Leptomonas pyrrhocoris.</title>
        <authorList>
            <person name="Flegontov P."/>
            <person name="Butenko A."/>
            <person name="Firsov S."/>
            <person name="Vlcek C."/>
            <person name="Logacheva M.D."/>
            <person name="Field M."/>
            <person name="Filatov D."/>
            <person name="Flegontova O."/>
            <person name="Gerasimov E."/>
            <person name="Jackson A.P."/>
            <person name="Kelly S."/>
            <person name="Opperdoes F."/>
            <person name="O'Reilly A."/>
            <person name="Votypka J."/>
            <person name="Yurchenko V."/>
            <person name="Lukes J."/>
        </authorList>
    </citation>
    <scope>NUCLEOTIDE SEQUENCE [LARGE SCALE GENOMIC DNA]</scope>
    <source>
        <strain evidence="3">H10</strain>
    </source>
</reference>
<feature type="region of interest" description="Disordered" evidence="1">
    <location>
        <begin position="1524"/>
        <end position="1588"/>
    </location>
</feature>
<feature type="compositionally biased region" description="Low complexity" evidence="1">
    <location>
        <begin position="666"/>
        <end position="693"/>
    </location>
</feature>
<evidence type="ECO:0000313" key="4">
    <source>
        <dbReference type="Proteomes" id="UP000037923"/>
    </source>
</evidence>
<dbReference type="PANTHER" id="PTHR34993:SF1">
    <property type="entry name" value="TRANSMEMBRANE PROTEIN"/>
    <property type="match status" value="1"/>
</dbReference>
<protein>
    <recommendedName>
        <fullName evidence="5">Transmembrane protein</fullName>
    </recommendedName>
</protein>
<feature type="transmembrane region" description="Helical" evidence="2">
    <location>
        <begin position="546"/>
        <end position="570"/>
    </location>
</feature>
<feature type="region of interest" description="Disordered" evidence="1">
    <location>
        <begin position="625"/>
        <end position="774"/>
    </location>
</feature>
<name>A0A0M9FU71_LEPPY</name>
<feature type="compositionally biased region" description="Basic and acidic residues" evidence="1">
    <location>
        <begin position="1470"/>
        <end position="1483"/>
    </location>
</feature>
<feature type="compositionally biased region" description="Basic residues" evidence="1">
    <location>
        <begin position="1573"/>
        <end position="1586"/>
    </location>
</feature>
<feature type="compositionally biased region" description="Basic and acidic residues" evidence="1">
    <location>
        <begin position="707"/>
        <end position="717"/>
    </location>
</feature>
<evidence type="ECO:0000256" key="1">
    <source>
        <dbReference type="SAM" id="MobiDB-lite"/>
    </source>
</evidence>
<feature type="compositionally biased region" description="Low complexity" evidence="1">
    <location>
        <begin position="1032"/>
        <end position="1042"/>
    </location>
</feature>
<evidence type="ECO:0000256" key="2">
    <source>
        <dbReference type="SAM" id="Phobius"/>
    </source>
</evidence>
<feature type="region of interest" description="Disordered" evidence="1">
    <location>
        <begin position="923"/>
        <end position="960"/>
    </location>
</feature>
<feature type="compositionally biased region" description="Basic residues" evidence="1">
    <location>
        <begin position="1139"/>
        <end position="1155"/>
    </location>
</feature>
<feature type="compositionally biased region" description="Low complexity" evidence="1">
    <location>
        <begin position="1376"/>
        <end position="1389"/>
    </location>
</feature>
<feature type="transmembrane region" description="Helical" evidence="2">
    <location>
        <begin position="73"/>
        <end position="93"/>
    </location>
</feature>
<feature type="transmembrane region" description="Helical" evidence="2">
    <location>
        <begin position="100"/>
        <end position="121"/>
    </location>
</feature>
<feature type="compositionally biased region" description="Polar residues" evidence="1">
    <location>
        <begin position="987"/>
        <end position="1002"/>
    </location>
</feature>
<dbReference type="GeneID" id="26908456"/>
<feature type="compositionally biased region" description="Low complexity" evidence="1">
    <location>
        <begin position="836"/>
        <end position="851"/>
    </location>
</feature>
<feature type="transmembrane region" description="Helical" evidence="2">
    <location>
        <begin position="141"/>
        <end position="161"/>
    </location>
</feature>
<feature type="transmembrane region" description="Helical" evidence="2">
    <location>
        <begin position="305"/>
        <end position="329"/>
    </location>
</feature>
<feature type="transmembrane region" description="Helical" evidence="2">
    <location>
        <begin position="229"/>
        <end position="250"/>
    </location>
</feature>
<feature type="transmembrane region" description="Helical" evidence="2">
    <location>
        <begin position="412"/>
        <end position="432"/>
    </location>
</feature>
<feature type="region of interest" description="Disordered" evidence="1">
    <location>
        <begin position="817"/>
        <end position="884"/>
    </location>
</feature>
<feature type="region of interest" description="Disordered" evidence="1">
    <location>
        <begin position="1604"/>
        <end position="1676"/>
    </location>
</feature>
<dbReference type="PANTHER" id="PTHR34993">
    <property type="entry name" value="TRANSMEMBRANE PROTEIN"/>
    <property type="match status" value="1"/>
</dbReference>
<feature type="region of interest" description="Disordered" evidence="1">
    <location>
        <begin position="1460"/>
        <end position="1492"/>
    </location>
</feature>
<organism evidence="3 4">
    <name type="scientific">Leptomonas pyrrhocoris</name>
    <name type="common">Firebug parasite</name>
    <dbReference type="NCBI Taxonomy" id="157538"/>
    <lineage>
        <taxon>Eukaryota</taxon>
        <taxon>Discoba</taxon>
        <taxon>Euglenozoa</taxon>
        <taxon>Kinetoplastea</taxon>
        <taxon>Metakinetoplastina</taxon>
        <taxon>Trypanosomatida</taxon>
        <taxon>Trypanosomatidae</taxon>
        <taxon>Leishmaniinae</taxon>
        <taxon>Leptomonas</taxon>
    </lineage>
</organism>
<feature type="transmembrane region" description="Helical" evidence="2">
    <location>
        <begin position="576"/>
        <end position="597"/>
    </location>
</feature>
<sequence length="1962" mass="213703">MFFDLLDMTLSYIQYLALLLRLDPSTVPNFYTKPFKVLRYAALDVFSDVNEGQRYHNYLRVSLPAWLPLDIRLQYVCVAVIGPMVVSTFGMLFVYGKLAYIWFVCVLATLFMFLYGFILLANQSSFAVPGAVLPARSSLGVLGGVGLPCFLCLLAGGLLGMGRARLQLLRQDAIEMERMVEEERQRRRGQRVTQQMVDREGIDLVAVAAEQVHAQRDKDAMEHIDWGDVVLQGLFVVVLFIGSLVLLNAIKIPAIADIQSSAVFTALGAVGMVVWGCVAFWWVLDFFKKGRQLQFAISDFVSRRCLGLIVTVCNLLYINVVINFISIVYCVTLTCAAGTRTPFSASLFPAMTGTAGAPADVLAGSTVGCLACNYHAHPQRCSADWQQQLCSSAVQQRRLVYDLRVPYADIDALYKVSGSLIFAVYLLFVPYLQFYMAQYTVRVLKESFPLERRYYDVFTPDEIYFQKVLVSQNNAAFAYRAYKPQFRFYRLSFLLQKVILGVVGCVMRKGLNHDVAWAGMVFFIVVPLIALSCALYLRPFSRQVEAYYFIAVQAMVSLCAIVCLAAQQIRETGMPSAVWIVLLVLLILVPVCVLVVGNAMTLREERRWTELWQRRLVEGVTAAYDDDGDTTHRLNPLRGPPQPNTDACATDCTQRSGTRRDDKGENSSSSSSSSRSRTSSSSCSDSSTSSSNSGEVGNEGGGVQLSAREREAHGQREEGEDVAANATPPKAFICPLTPSYETTSAPASASSPPSPSRHRGPSSALSDSPSTPRTAAPMAISRLRLLRALPGLLQTDSWVDWLKTVLELARRTVAAPFSHSHQRGEVEDSPCAGVPSQGQSAAAQDNNGAAARTGNTHSSTNEKETCGQRGTKAKYSGSSDESGFVEECREMRLRHRNGHRVRGAADRRSPAETAEMESARLLTGACSGGNSPHSASDAGDIVPTSQQPRRRHPSSSLPSASLSLSQLYNCLPVARPPSGARPHSRRVSTSLSPGNSMLSSTLRRLDRGNTPTLTTPPACVRVRSARELTSPQHQGQQQQQQQRGDPLHDASDTNRGGPPPASREACANASSPTHAGASNAAPAEAAASAGAGEYADDATTTFIPALYFSERARGRQQRLQHTDTHPRQGSASLTSTSGHVHRGTRGNPLTRRKRSSASTTQELGVVRLPWQRQEEDAPPPQPIGSALSTQSAGCGASPPQAETPEDGAASRLVSTSGNDVAVMSAVASASISSSVRSAWRAAWKWILSADDDAARRRRNVLCFADVYVRRQLCGQATAAAQREQGNAGGIAGDDTPALTAAQLRHCARRAFWGCPTDAMLGVVEVPGSMPPWGLYCHAPVPSSSVHAATAAEGEQTRLPSHRSMFSLQRQYYAQLAEEQQQQQAAGQRGSPVPDGNTDGTSLTNSPAYTSLSQSTSFRLAQPMHPLRAAAYERQFAAARAYRRERADSLLPLDTELDTYANALSDDDDDEKGKENDGNADERSSGGGVAGLRNTSGTLHWLQRWGPVLTELLYEAATDDQQWAMSPRAAAQLRDSASDDEGRQSPAHSSSSLSPRSSLSSPPLSSLPSSAGSSRHRHRHGTSKATKKPPSWLRWLPVVRWIPAKKKKRVRKTQQPGGRFVNDNDEEAAAAAPSMPDFTSDSPLSHVARTLSKRGETSCGVSSSAAAPSLRRGDSLHSLRRHQSTLLTLITGTQTTRAPSVRSEDEVTALLADPPRFDGKEGSDTASLHNNRERSVVDRRVAPVDSLDALSLAPALSDHWIDSSMEQPPDPLIQQLRCLHLVRQRLKESYWEHRNQLTAVQDYIDYEINETMQRVLTFLFIVVGTVATVSFALAILGMMHTLDWRFINGVRRTEEDVRYELAGYTSWANFTEHCCCVAATDVEAQYPFFALDVENWICANGVTKERVRRDGYDGVVEDGYAVRALCGMEFENGCSVTVDSAAQTATLTGCSATAVTAAAMQRW</sequence>
<feature type="region of interest" description="Disordered" evidence="1">
    <location>
        <begin position="1712"/>
        <end position="1732"/>
    </location>
</feature>
<dbReference type="OrthoDB" id="273843at2759"/>
<dbReference type="VEuPathDB" id="TriTrypDB:LpyrH10_22_1310"/>
<feature type="transmembrane region" description="Helical" evidence="2">
    <location>
        <begin position="515"/>
        <end position="537"/>
    </location>
</feature>
<feature type="compositionally biased region" description="Polar residues" evidence="1">
    <location>
        <begin position="1127"/>
        <end position="1138"/>
    </location>
</feature>
<proteinExistence type="predicted"/>
<keyword evidence="4" id="KW-1185">Reference proteome</keyword>
<keyword evidence="2" id="KW-0812">Transmembrane</keyword>
<keyword evidence="2" id="KW-0472">Membrane</keyword>
<accession>A0A0M9FU71</accession>
<feature type="compositionally biased region" description="Polar residues" evidence="1">
    <location>
        <begin position="1397"/>
        <end position="1408"/>
    </location>
</feature>
<keyword evidence="2" id="KW-1133">Transmembrane helix</keyword>
<dbReference type="RefSeq" id="XP_015654468.1">
    <property type="nucleotide sequence ID" value="XM_015807073.1"/>
</dbReference>
<evidence type="ECO:0008006" key="5">
    <source>
        <dbReference type="Google" id="ProtNLM"/>
    </source>
</evidence>
<feature type="region of interest" description="Disordered" evidence="1">
    <location>
        <begin position="1113"/>
        <end position="1211"/>
    </location>
</feature>
<gene>
    <name evidence="3" type="ORF">ABB37_08171</name>
</gene>
<dbReference type="Proteomes" id="UP000037923">
    <property type="component" value="Unassembled WGS sequence"/>
</dbReference>
<dbReference type="OMA" id="PGSMPPW"/>
<feature type="compositionally biased region" description="Low complexity" evidence="1">
    <location>
        <begin position="1544"/>
        <end position="1572"/>
    </location>
</feature>
<feature type="compositionally biased region" description="Polar residues" evidence="1">
    <location>
        <begin position="644"/>
        <end position="656"/>
    </location>
</feature>
<feature type="region of interest" description="Disordered" evidence="1">
    <location>
        <begin position="973"/>
        <end position="1081"/>
    </location>
</feature>
<feature type="transmembrane region" description="Helical" evidence="2">
    <location>
        <begin position="1814"/>
        <end position="1838"/>
    </location>
</feature>